<feature type="domain" description="GGDEF" evidence="5">
    <location>
        <begin position="548"/>
        <end position="674"/>
    </location>
</feature>
<reference evidence="7 8" key="1">
    <citation type="submission" date="2015-11" db="EMBL/GenBank/DDBJ databases">
        <title>Butyribacter intestini gen. nov., sp. nov., a butyric acid-producing bacterium of the family Lachnospiraceae isolated from the human faeces.</title>
        <authorList>
            <person name="Zou Y."/>
            <person name="Xue W."/>
            <person name="Luo G."/>
            <person name="Lv M."/>
        </authorList>
    </citation>
    <scope>NUCLEOTIDE SEQUENCE [LARGE SCALE GENOMIC DNA]</scope>
    <source>
        <strain evidence="7 8">ACET-33324</strain>
    </source>
</reference>
<dbReference type="SUPFAM" id="SSF55073">
    <property type="entry name" value="Nucleotide cyclase"/>
    <property type="match status" value="1"/>
</dbReference>
<dbReference type="InterPro" id="IPR043128">
    <property type="entry name" value="Rev_trsase/Diguanyl_cyclase"/>
</dbReference>
<organism evidence="7 8">
    <name type="scientific">Acetivibrio ethanolgignens</name>
    <dbReference type="NCBI Taxonomy" id="290052"/>
    <lineage>
        <taxon>Bacteria</taxon>
        <taxon>Bacillati</taxon>
        <taxon>Bacillota</taxon>
        <taxon>Clostridia</taxon>
        <taxon>Eubacteriales</taxon>
        <taxon>Oscillospiraceae</taxon>
        <taxon>Acetivibrio</taxon>
    </lineage>
</organism>
<gene>
    <name evidence="7" type="ORF">ASU35_08795</name>
</gene>
<name>A0A0V8QH59_9FIRM</name>
<dbReference type="RefSeq" id="WP_058352317.1">
    <property type="nucleotide sequence ID" value="NZ_CABMMD010000135.1"/>
</dbReference>
<evidence type="ECO:0000256" key="2">
    <source>
        <dbReference type="ARBA" id="ARBA00024867"/>
    </source>
</evidence>
<proteinExistence type="predicted"/>
<evidence type="ECO:0000313" key="8">
    <source>
        <dbReference type="Proteomes" id="UP000054874"/>
    </source>
</evidence>
<dbReference type="PROSITE" id="PS51832">
    <property type="entry name" value="HD_GYP"/>
    <property type="match status" value="1"/>
</dbReference>
<dbReference type="PROSITE" id="PS50110">
    <property type="entry name" value="RESPONSE_REGULATORY"/>
    <property type="match status" value="1"/>
</dbReference>
<dbReference type="InterPro" id="IPR011006">
    <property type="entry name" value="CheY-like_superfamily"/>
</dbReference>
<dbReference type="InterPro" id="IPR003607">
    <property type="entry name" value="HD/PDEase_dom"/>
</dbReference>
<dbReference type="PANTHER" id="PTHR45228">
    <property type="entry name" value="CYCLIC DI-GMP PHOSPHODIESTERASE TM_0186-RELATED"/>
    <property type="match status" value="1"/>
</dbReference>
<dbReference type="Gene3D" id="3.30.70.270">
    <property type="match status" value="1"/>
</dbReference>
<comment type="function">
    <text evidence="2">May play the central regulatory role in sporulation. It may be an element of the effector pathway responsible for the activation of sporulation genes in response to nutritional stress. Spo0A may act in concert with spo0H (a sigma factor) to control the expression of some genes that are critical to the sporulation process.</text>
</comment>
<dbReference type="GO" id="GO:0000160">
    <property type="term" value="P:phosphorelay signal transduction system"/>
    <property type="evidence" value="ECO:0007669"/>
    <property type="project" value="InterPro"/>
</dbReference>
<feature type="domain" description="Response regulatory" evidence="4">
    <location>
        <begin position="10"/>
        <end position="127"/>
    </location>
</feature>
<dbReference type="Pfam" id="PF00072">
    <property type="entry name" value="Response_reg"/>
    <property type="match status" value="1"/>
</dbReference>
<sequence length="696" mass="79704">MGESGQEKKKILIIDDSEVNRSILKDMLGGGYEILEACDGVEGVEILRKYEDQIDLVLLDIIMPNMDGFGVLSAMNENRWIEYIPVVMISTERDPVYIEKAYEMGITDFIARPCDTLILRRRVINTIMLYAKQKKLISLVADQVYEKEKTSNLMVSILSHIVEFRNGESGLHVLHIRTITGLLLKSLVKKSNKYSLTRSDVSLISTASALHDIGKIGIPEAILNKPGRLTREEFEIMKTHSMLGATMLSGLPFYQNEKLIRLAYEICRWHHERYDGKGYPDGLKGDEIPIAAQIVALADVYDALTSKRVYKDAYSHEKAIQMILDGECGVFNPLLLECLTEIQEQLKEELEQSSFSKSSQREMQKIAEELMAHAELSLSKRTLNLLEHERIKYQFLASMTNDILFEYTNTPSMITFSEQGAKRLGIRETMLNPYQNRNVLHTFGTENLQGFGKLVKRATPEQPIFQYDCRITIDDELKWARLVCCTTWSGDEPPQYTGLIGKIVELKDEENVVVDIDKMITRDPLTGLLNFTHARLRIREQLELRRNSEFAIIIFDLDSFRSANDRYGHIFGDNLLKYMAERLRQCIRSEDIAARIGGDEFLVMVEYKKEKEKVIERIYNDLTGEHDGFPVSVAMGIARTEDIGRDCEALLRGAEQALSTIKLEKKKGYSFYDKTMRSMRPVLSSIEELENMEDEK</sequence>
<dbReference type="EMBL" id="LNAM01000135">
    <property type="protein sequence ID" value="KSV59417.1"/>
    <property type="molecule type" value="Genomic_DNA"/>
</dbReference>
<dbReference type="Proteomes" id="UP000054874">
    <property type="component" value="Unassembled WGS sequence"/>
</dbReference>
<dbReference type="CDD" id="cd01949">
    <property type="entry name" value="GGDEF"/>
    <property type="match status" value="1"/>
</dbReference>
<protein>
    <recommendedName>
        <fullName evidence="1">Stage 0 sporulation protein A homolog</fullName>
    </recommendedName>
</protein>
<dbReference type="AlphaFoldDB" id="A0A0V8QH59"/>
<dbReference type="SUPFAM" id="SSF52172">
    <property type="entry name" value="CheY-like"/>
    <property type="match status" value="1"/>
</dbReference>
<keyword evidence="3" id="KW-0597">Phosphoprotein</keyword>
<dbReference type="InterPro" id="IPR001789">
    <property type="entry name" value="Sig_transdc_resp-reg_receiver"/>
</dbReference>
<dbReference type="OrthoDB" id="9804747at2"/>
<dbReference type="Gene3D" id="1.10.3210.10">
    <property type="entry name" value="Hypothetical protein af1432"/>
    <property type="match status" value="1"/>
</dbReference>
<dbReference type="InterPro" id="IPR000160">
    <property type="entry name" value="GGDEF_dom"/>
</dbReference>
<dbReference type="PANTHER" id="PTHR45228:SF1">
    <property type="entry name" value="CYCLIC DI-GMP PHOSPHODIESTERASE TM_0186"/>
    <property type="match status" value="1"/>
</dbReference>
<dbReference type="Pfam" id="PF00990">
    <property type="entry name" value="GGDEF"/>
    <property type="match status" value="1"/>
</dbReference>
<dbReference type="NCBIfam" id="TIGR00254">
    <property type="entry name" value="GGDEF"/>
    <property type="match status" value="1"/>
</dbReference>
<dbReference type="PROSITE" id="PS50887">
    <property type="entry name" value="GGDEF"/>
    <property type="match status" value="1"/>
</dbReference>
<evidence type="ECO:0000259" key="4">
    <source>
        <dbReference type="PROSITE" id="PS50110"/>
    </source>
</evidence>
<evidence type="ECO:0000259" key="5">
    <source>
        <dbReference type="PROSITE" id="PS50887"/>
    </source>
</evidence>
<dbReference type="STRING" id="290052.ASU35_08795"/>
<feature type="domain" description="HD-GYP" evidence="6">
    <location>
        <begin position="147"/>
        <end position="355"/>
    </location>
</feature>
<dbReference type="CDD" id="cd00077">
    <property type="entry name" value="HDc"/>
    <property type="match status" value="1"/>
</dbReference>
<dbReference type="Gene3D" id="3.40.50.2300">
    <property type="match status" value="1"/>
</dbReference>
<dbReference type="InterPro" id="IPR037522">
    <property type="entry name" value="HD_GYP_dom"/>
</dbReference>
<dbReference type="InterPro" id="IPR052020">
    <property type="entry name" value="Cyclic_di-GMP/3'3'-cGAMP_PDE"/>
</dbReference>
<evidence type="ECO:0000313" key="7">
    <source>
        <dbReference type="EMBL" id="KSV59417.1"/>
    </source>
</evidence>
<evidence type="ECO:0000256" key="3">
    <source>
        <dbReference type="PROSITE-ProRule" id="PRU00169"/>
    </source>
</evidence>
<dbReference type="SMART" id="SM00471">
    <property type="entry name" value="HDc"/>
    <property type="match status" value="1"/>
</dbReference>
<feature type="modified residue" description="4-aspartylphosphate" evidence="3">
    <location>
        <position position="60"/>
    </location>
</feature>
<dbReference type="InterPro" id="IPR029787">
    <property type="entry name" value="Nucleotide_cyclase"/>
</dbReference>
<dbReference type="Pfam" id="PF13487">
    <property type="entry name" value="HD_5"/>
    <property type="match status" value="1"/>
</dbReference>
<dbReference type="SMART" id="SM00267">
    <property type="entry name" value="GGDEF"/>
    <property type="match status" value="1"/>
</dbReference>
<evidence type="ECO:0000256" key="1">
    <source>
        <dbReference type="ARBA" id="ARBA00018672"/>
    </source>
</evidence>
<evidence type="ECO:0000259" key="6">
    <source>
        <dbReference type="PROSITE" id="PS51832"/>
    </source>
</evidence>
<dbReference type="SMART" id="SM00448">
    <property type="entry name" value="REC"/>
    <property type="match status" value="1"/>
</dbReference>
<comment type="caution">
    <text evidence="7">The sequence shown here is derived from an EMBL/GenBank/DDBJ whole genome shotgun (WGS) entry which is preliminary data.</text>
</comment>
<accession>A0A0V8QH59</accession>
<dbReference type="SUPFAM" id="SSF109604">
    <property type="entry name" value="HD-domain/PDEase-like"/>
    <property type="match status" value="1"/>
</dbReference>
<keyword evidence="8" id="KW-1185">Reference proteome</keyword>